<evidence type="ECO:0000256" key="8">
    <source>
        <dbReference type="ARBA" id="ARBA00023242"/>
    </source>
</evidence>
<dbReference type="GO" id="GO:0000978">
    <property type="term" value="F:RNA polymerase II cis-regulatory region sequence-specific DNA binding"/>
    <property type="evidence" value="ECO:0007669"/>
    <property type="project" value="TreeGrafter"/>
</dbReference>
<dbReference type="EMBL" id="CAJOBH010001753">
    <property type="protein sequence ID" value="CAF3871631.1"/>
    <property type="molecule type" value="Genomic_DNA"/>
</dbReference>
<feature type="domain" description="Nuclear receptor" evidence="9">
    <location>
        <begin position="27"/>
        <end position="103"/>
    </location>
</feature>
<dbReference type="Pfam" id="PF00105">
    <property type="entry name" value="zf-C4"/>
    <property type="match status" value="1"/>
</dbReference>
<evidence type="ECO:0000313" key="10">
    <source>
        <dbReference type="EMBL" id="CAF1515846.1"/>
    </source>
</evidence>
<gene>
    <name evidence="11" type="ORF">BYL167_LOCUS6950</name>
    <name evidence="10" type="ORF">CJN711_LOCUS28103</name>
</gene>
<protein>
    <recommendedName>
        <fullName evidence="9">Nuclear receptor domain-containing protein</fullName>
    </recommendedName>
</protein>
<evidence type="ECO:0000313" key="11">
    <source>
        <dbReference type="EMBL" id="CAF3871631.1"/>
    </source>
</evidence>
<dbReference type="AlphaFoldDB" id="A0A815UCP2"/>
<keyword evidence="6" id="KW-0804">Transcription</keyword>
<evidence type="ECO:0000256" key="2">
    <source>
        <dbReference type="ARBA" id="ARBA00022771"/>
    </source>
</evidence>
<dbReference type="Proteomes" id="UP000663855">
    <property type="component" value="Unassembled WGS sequence"/>
</dbReference>
<name>A0A815UCP2_9BILA</name>
<evidence type="ECO:0000256" key="6">
    <source>
        <dbReference type="ARBA" id="ARBA00023163"/>
    </source>
</evidence>
<accession>A0A815UCP2</accession>
<dbReference type="PROSITE" id="PS51030">
    <property type="entry name" value="NUCLEAR_REC_DBD_2"/>
    <property type="match status" value="1"/>
</dbReference>
<keyword evidence="4" id="KW-0805">Transcription regulation</keyword>
<dbReference type="Proteomes" id="UP000681967">
    <property type="component" value="Unassembled WGS sequence"/>
</dbReference>
<dbReference type="GO" id="GO:0030154">
    <property type="term" value="P:cell differentiation"/>
    <property type="evidence" value="ECO:0007669"/>
    <property type="project" value="TreeGrafter"/>
</dbReference>
<dbReference type="GO" id="GO:0045944">
    <property type="term" value="P:positive regulation of transcription by RNA polymerase II"/>
    <property type="evidence" value="ECO:0007669"/>
    <property type="project" value="TreeGrafter"/>
</dbReference>
<evidence type="ECO:0000313" key="12">
    <source>
        <dbReference type="Proteomes" id="UP000663855"/>
    </source>
</evidence>
<evidence type="ECO:0000256" key="3">
    <source>
        <dbReference type="ARBA" id="ARBA00022833"/>
    </source>
</evidence>
<dbReference type="GO" id="GO:0004879">
    <property type="term" value="F:nuclear receptor activity"/>
    <property type="evidence" value="ECO:0007669"/>
    <property type="project" value="TreeGrafter"/>
</dbReference>
<sequence>MDQRGTLITSDDTVSSTTVTRKRRVIQLECKVCGAAAYSSYVGVLTCAPCKMFFKRNAEIKQKPLKCDFGGNCEINIFNRHNCSYCRLKKCFASGMQTELFRPSRPIQKRTNRKKKEIVAPTTEKSNALVMLTSRNQPQLLPTLTLLRSDTSTLSIDQWGLLSNLIHCYDEHGGFLVAERFTSEQNGLPLKARYKYGSLNALYSSLMTGSQLLFEKNADFIALSSHDRSHLIYGRLKYLGGIGACFILSHVKLFDNPAFYSASEAVYGSPAMEAGKATCNLIDSDVVFVKLGLSILAFSTFDYTFYTNTETRNLENITAVLRIQDMYIELAWRYLVYKYGHSRAVISFSNLIRCIFSGNKSTVEAIERKQYTDMVDAMIKQAKQTLSLND</sequence>
<keyword evidence="5" id="KW-0238">DNA-binding</keyword>
<evidence type="ECO:0000259" key="9">
    <source>
        <dbReference type="PROSITE" id="PS51030"/>
    </source>
</evidence>
<dbReference type="EMBL" id="CAJNOV010013240">
    <property type="protein sequence ID" value="CAF1515846.1"/>
    <property type="molecule type" value="Genomic_DNA"/>
</dbReference>
<keyword evidence="8" id="KW-0539">Nucleus</keyword>
<keyword evidence="1" id="KW-0479">Metal-binding</keyword>
<dbReference type="GO" id="GO:0008270">
    <property type="term" value="F:zinc ion binding"/>
    <property type="evidence" value="ECO:0007669"/>
    <property type="project" value="UniProtKB-KW"/>
</dbReference>
<keyword evidence="2" id="KW-0863">Zinc-finger</keyword>
<dbReference type="PANTHER" id="PTHR24082:SF283">
    <property type="entry name" value="NUCLEAR HORMONE RECEPTOR HR96"/>
    <property type="match status" value="1"/>
</dbReference>
<dbReference type="InterPro" id="IPR013088">
    <property type="entry name" value="Znf_NHR/GATA"/>
</dbReference>
<dbReference type="InterPro" id="IPR001628">
    <property type="entry name" value="Znf_hrmn_rcpt"/>
</dbReference>
<comment type="caution">
    <text evidence="10">The sequence shown here is derived from an EMBL/GenBank/DDBJ whole genome shotgun (WGS) entry which is preliminary data.</text>
</comment>
<evidence type="ECO:0000256" key="1">
    <source>
        <dbReference type="ARBA" id="ARBA00022723"/>
    </source>
</evidence>
<keyword evidence="7" id="KW-0675">Receptor</keyword>
<reference evidence="10" key="1">
    <citation type="submission" date="2021-02" db="EMBL/GenBank/DDBJ databases">
        <authorList>
            <person name="Nowell W R."/>
        </authorList>
    </citation>
    <scope>NUCLEOTIDE SEQUENCE</scope>
</reference>
<dbReference type="InterPro" id="IPR050234">
    <property type="entry name" value="Nuclear_hormone_rcpt_NR1"/>
</dbReference>
<organism evidence="10 12">
    <name type="scientific">Rotaria magnacalcarata</name>
    <dbReference type="NCBI Taxonomy" id="392030"/>
    <lineage>
        <taxon>Eukaryota</taxon>
        <taxon>Metazoa</taxon>
        <taxon>Spiralia</taxon>
        <taxon>Gnathifera</taxon>
        <taxon>Rotifera</taxon>
        <taxon>Eurotatoria</taxon>
        <taxon>Bdelloidea</taxon>
        <taxon>Philodinida</taxon>
        <taxon>Philodinidae</taxon>
        <taxon>Rotaria</taxon>
    </lineage>
</organism>
<dbReference type="Gene3D" id="3.30.50.10">
    <property type="entry name" value="Erythroid Transcription Factor GATA-1, subunit A"/>
    <property type="match status" value="1"/>
</dbReference>
<dbReference type="SUPFAM" id="SSF57716">
    <property type="entry name" value="Glucocorticoid receptor-like (DNA-binding domain)"/>
    <property type="match status" value="1"/>
</dbReference>
<dbReference type="PANTHER" id="PTHR24082">
    <property type="entry name" value="NUCLEAR HORMONE RECEPTOR"/>
    <property type="match status" value="1"/>
</dbReference>
<evidence type="ECO:0000256" key="5">
    <source>
        <dbReference type="ARBA" id="ARBA00023125"/>
    </source>
</evidence>
<evidence type="ECO:0000256" key="4">
    <source>
        <dbReference type="ARBA" id="ARBA00023015"/>
    </source>
</evidence>
<dbReference type="GO" id="GO:0000122">
    <property type="term" value="P:negative regulation of transcription by RNA polymerase II"/>
    <property type="evidence" value="ECO:0007669"/>
    <property type="project" value="TreeGrafter"/>
</dbReference>
<dbReference type="PRINTS" id="PR00047">
    <property type="entry name" value="STROIDFINGER"/>
</dbReference>
<keyword evidence="3" id="KW-0862">Zinc</keyword>
<dbReference type="SMART" id="SM00399">
    <property type="entry name" value="ZnF_C4"/>
    <property type="match status" value="1"/>
</dbReference>
<proteinExistence type="predicted"/>
<evidence type="ECO:0000256" key="7">
    <source>
        <dbReference type="ARBA" id="ARBA00023170"/>
    </source>
</evidence>